<dbReference type="KEGG" id="npv:OHM77_13620"/>
<evidence type="ECO:0000313" key="1">
    <source>
        <dbReference type="EMBL" id="WIM05688.1"/>
    </source>
</evidence>
<sequence length="93" mass="10747">MADQVRRRAHVYVAHGGKTNRRQQVDRLVIMVDWMQAQFGLTGLAQIGKRQVIAYWKAHRDLAPTTAYAYWLALKVLWSWLGRAEDPPVPFAK</sequence>
<dbReference type="Proteomes" id="UP001234916">
    <property type="component" value="Chromosome"/>
</dbReference>
<dbReference type="EMBL" id="CP107246">
    <property type="protein sequence ID" value="WIM05706.1"/>
    <property type="molecule type" value="Genomic_DNA"/>
</dbReference>
<dbReference type="EMBL" id="CP107246">
    <property type="protein sequence ID" value="WIM05688.1"/>
    <property type="molecule type" value="Genomic_DNA"/>
</dbReference>
<name>A0AA49FKS6_9PROT</name>
<dbReference type="KEGG" id="npv:OHM77_00010"/>
<gene>
    <name evidence="2" type="ORF">OHM77_00010</name>
    <name evidence="1" type="ORF">OHM77_13620</name>
</gene>
<dbReference type="AlphaFoldDB" id="A0AA49FKS6"/>
<organism evidence="2">
    <name type="scientific">Candidatus Nitricoxidivorans perseverans</name>
    <dbReference type="NCBI Taxonomy" id="2975601"/>
    <lineage>
        <taxon>Bacteria</taxon>
        <taxon>Pseudomonadati</taxon>
        <taxon>Pseudomonadota</taxon>
        <taxon>Betaproteobacteria</taxon>
        <taxon>Nitrosomonadales</taxon>
        <taxon>Sterolibacteriaceae</taxon>
        <taxon>Candidatus Nitricoxidivorans</taxon>
    </lineage>
</organism>
<proteinExistence type="predicted"/>
<protein>
    <submittedName>
        <fullName evidence="2">Uncharacterized protein</fullName>
    </submittedName>
</protein>
<reference evidence="2" key="1">
    <citation type="journal article" date="2023" name="Nat. Microbiol.">
        <title>Enrichment and characterization of a nitric oxide-reducing microbial community in a continuous bioreactor.</title>
        <authorList>
            <person name="Garrido-Amador P."/>
            <person name="Stortenbeker N."/>
            <person name="Wessels H.J.C.T."/>
            <person name="Speth D.R."/>
            <person name="Garcia-Heredia I."/>
            <person name="Kartal B."/>
        </authorList>
    </citation>
    <scope>NUCLEOTIDE SEQUENCE</scope>
    <source>
        <strain evidence="2">MAG1</strain>
    </source>
</reference>
<evidence type="ECO:0000313" key="2">
    <source>
        <dbReference type="EMBL" id="WIM05706.1"/>
    </source>
</evidence>
<accession>A0AA49FKS6</accession>